<evidence type="ECO:0000313" key="2">
    <source>
        <dbReference type="Proteomes" id="UP000248329"/>
    </source>
</evidence>
<gene>
    <name evidence="1" type="ORF">C4B59_07395</name>
</gene>
<organism evidence="1 2">
    <name type="scientific">Candidatus Methanogaster sp</name>
    <dbReference type="NCBI Taxonomy" id="3386292"/>
    <lineage>
        <taxon>Archaea</taxon>
        <taxon>Methanobacteriati</taxon>
        <taxon>Methanobacteriota</taxon>
        <taxon>Stenosarchaea group</taxon>
        <taxon>Methanomicrobia</taxon>
        <taxon>Methanosarcinales</taxon>
        <taxon>ANME-2 cluster</taxon>
        <taxon>Candidatus Methanogasteraceae</taxon>
        <taxon>Candidatus Methanogaster</taxon>
    </lineage>
</organism>
<protein>
    <submittedName>
        <fullName evidence="1">Uncharacterized protein</fullName>
    </submittedName>
</protein>
<dbReference type="Proteomes" id="UP000248329">
    <property type="component" value="Unassembled WGS sequence"/>
</dbReference>
<proteinExistence type="predicted"/>
<dbReference type="EMBL" id="PQXF01000011">
    <property type="protein sequence ID" value="PXF60805.1"/>
    <property type="molecule type" value="Genomic_DNA"/>
</dbReference>
<comment type="caution">
    <text evidence="1">The sequence shown here is derived from an EMBL/GenBank/DDBJ whole genome shotgun (WGS) entry which is preliminary data.</text>
</comment>
<name>A0AC61L304_9EURY</name>
<sequence>MKLFKEKEIEDVFVYIETVLRVFYESGRVPVLVIDELQVIGDTIYVHAGTYVENVDVDKERLALIGDGADVVTVGAADAADHVFEVTADWVSISNSRSVYTFDP</sequence>
<evidence type="ECO:0000313" key="1">
    <source>
        <dbReference type="EMBL" id="PXF60805.1"/>
    </source>
</evidence>
<reference evidence="1" key="1">
    <citation type="submission" date="2018-01" db="EMBL/GenBank/DDBJ databases">
        <authorList>
            <person name="Krukenberg V."/>
        </authorList>
    </citation>
    <scope>NUCLEOTIDE SEQUENCE</scope>
    <source>
        <strain evidence="1">E20ANME2</strain>
    </source>
</reference>
<accession>A0AC61L304</accession>